<organism evidence="1 2">
    <name type="scientific">Aphanothece sacrum FPU1</name>
    <dbReference type="NCBI Taxonomy" id="1920663"/>
    <lineage>
        <taxon>Bacteria</taxon>
        <taxon>Bacillati</taxon>
        <taxon>Cyanobacteriota</taxon>
        <taxon>Cyanophyceae</taxon>
        <taxon>Oscillatoriophycideae</taxon>
        <taxon>Chroococcales</taxon>
        <taxon>Aphanothecaceae</taxon>
        <taxon>Aphanothece</taxon>
    </lineage>
</organism>
<dbReference type="EMBL" id="BDQK01000006">
    <property type="protein sequence ID" value="GBF80243.1"/>
    <property type="molecule type" value="Genomic_DNA"/>
</dbReference>
<dbReference type="OrthoDB" id="3078615at2"/>
<proteinExistence type="predicted"/>
<protein>
    <submittedName>
        <fullName evidence="1">Glycerol-3-phosphate dehydrogenase</fullName>
    </submittedName>
</protein>
<dbReference type="AlphaFoldDB" id="A0A401IG30"/>
<reference evidence="2" key="1">
    <citation type="submission" date="2017-05" db="EMBL/GenBank/DDBJ databases">
        <title>Physiological properties and genetic analysis related to exopolysaccharide production of fresh-water unicellular cyanobacterium Aphanothece sacrum, Suizenji Nori, that has been cultured as a food source in Japan.</title>
        <authorList>
            <person name="Kanesaki Y."/>
            <person name="Yoshikawa S."/>
            <person name="Ohki K."/>
        </authorList>
    </citation>
    <scope>NUCLEOTIDE SEQUENCE [LARGE SCALE GENOMIC DNA]</scope>
    <source>
        <strain evidence="2">FPU1</strain>
    </source>
</reference>
<evidence type="ECO:0000313" key="1">
    <source>
        <dbReference type="EMBL" id="GBF80243.1"/>
    </source>
</evidence>
<dbReference type="RefSeq" id="WP_124971670.1">
    <property type="nucleotide sequence ID" value="NZ_BDQK01000006.1"/>
</dbReference>
<sequence length="67" mass="7990">MNKNQFPSGWDEVKVHRVIEYYDTQTEDETVEEDEHIGKNLTRTLMEIPKELVPLVRDLITKYETSH</sequence>
<evidence type="ECO:0000313" key="2">
    <source>
        <dbReference type="Proteomes" id="UP000287247"/>
    </source>
</evidence>
<accession>A0A401IG30</accession>
<keyword evidence="2" id="KW-1185">Reference proteome</keyword>
<comment type="caution">
    <text evidence="1">The sequence shown here is derived from an EMBL/GenBank/DDBJ whole genome shotgun (WGS) entry which is preliminary data.</text>
</comment>
<name>A0A401IG30_APHSA</name>
<dbReference type="Proteomes" id="UP000287247">
    <property type="component" value="Unassembled WGS sequence"/>
</dbReference>
<gene>
    <name evidence="1" type="ORF">AsFPU1_1644</name>
</gene>